<feature type="compositionally biased region" description="Basic and acidic residues" evidence="1">
    <location>
        <begin position="100"/>
        <end position="112"/>
    </location>
</feature>
<dbReference type="AlphaFoldDB" id="A0A4Q1BTY6"/>
<evidence type="ECO:0000313" key="2">
    <source>
        <dbReference type="EMBL" id="RXK41551.1"/>
    </source>
</evidence>
<feature type="compositionally biased region" description="Polar residues" evidence="1">
    <location>
        <begin position="34"/>
        <end position="57"/>
    </location>
</feature>
<proteinExistence type="predicted"/>
<dbReference type="VEuPathDB" id="FungiDB:TREMEDRAFT_59886"/>
<feature type="region of interest" description="Disordered" evidence="1">
    <location>
        <begin position="95"/>
        <end position="115"/>
    </location>
</feature>
<dbReference type="InParanoid" id="A0A4Q1BTY6"/>
<name>A0A4Q1BTY6_TREME</name>
<protein>
    <submittedName>
        <fullName evidence="2">Uncharacterized protein</fullName>
    </submittedName>
</protein>
<feature type="region of interest" description="Disordered" evidence="1">
    <location>
        <begin position="1"/>
        <end position="61"/>
    </location>
</feature>
<organism evidence="2 3">
    <name type="scientific">Tremella mesenterica</name>
    <name type="common">Jelly fungus</name>
    <dbReference type="NCBI Taxonomy" id="5217"/>
    <lineage>
        <taxon>Eukaryota</taxon>
        <taxon>Fungi</taxon>
        <taxon>Dikarya</taxon>
        <taxon>Basidiomycota</taxon>
        <taxon>Agaricomycotina</taxon>
        <taxon>Tremellomycetes</taxon>
        <taxon>Tremellales</taxon>
        <taxon>Tremellaceae</taxon>
        <taxon>Tremella</taxon>
    </lineage>
</organism>
<dbReference type="Proteomes" id="UP000289152">
    <property type="component" value="Unassembled WGS sequence"/>
</dbReference>
<sequence length="270" mass="29002">MTTSTISTSGSSVFCSLPDDSPRDDRLRARATSPPDNHSDSSGSNGTLVDSQSTGEPSSAVGVLNVLDQSPSCPKSNWGMFTGVTGCPSLFSSQAGKQAATRESKPPQDKSKRTLSIKTAQGWGLGKVFRSMFGTQAKPAEELEELVSEKTVEQQPEGISGFEVQAVVSQLAIAEMIVLLAAEKEKTAHWKAEAQMSLPAHVIRDLSEFRNGVCSWIGSTVDPIRTRLGMSSMYPAPSAMEDGSEIIDKWLLQKVHQIQMSTANELMSGY</sequence>
<accession>A0A4Q1BTY6</accession>
<keyword evidence="3" id="KW-1185">Reference proteome</keyword>
<reference evidence="2 3" key="1">
    <citation type="submission" date="2016-06" db="EMBL/GenBank/DDBJ databases">
        <title>Evolution of pathogenesis and genome organization in the Tremellales.</title>
        <authorList>
            <person name="Cuomo C."/>
            <person name="Litvintseva A."/>
            <person name="Heitman J."/>
            <person name="Chen Y."/>
            <person name="Sun S."/>
            <person name="Springer D."/>
            <person name="Dromer F."/>
            <person name="Young S."/>
            <person name="Zeng Q."/>
            <person name="Chapman S."/>
            <person name="Gujja S."/>
            <person name="Saif S."/>
            <person name="Birren B."/>
        </authorList>
    </citation>
    <scope>NUCLEOTIDE SEQUENCE [LARGE SCALE GENOMIC DNA]</scope>
    <source>
        <strain evidence="2 3">ATCC 28783</strain>
    </source>
</reference>
<comment type="caution">
    <text evidence="2">The sequence shown here is derived from an EMBL/GenBank/DDBJ whole genome shotgun (WGS) entry which is preliminary data.</text>
</comment>
<evidence type="ECO:0000256" key="1">
    <source>
        <dbReference type="SAM" id="MobiDB-lite"/>
    </source>
</evidence>
<feature type="compositionally biased region" description="Low complexity" evidence="1">
    <location>
        <begin position="1"/>
        <end position="19"/>
    </location>
</feature>
<evidence type="ECO:0000313" key="3">
    <source>
        <dbReference type="Proteomes" id="UP000289152"/>
    </source>
</evidence>
<dbReference type="EMBL" id="SDIL01000007">
    <property type="protein sequence ID" value="RXK41551.1"/>
    <property type="molecule type" value="Genomic_DNA"/>
</dbReference>
<gene>
    <name evidence="2" type="ORF">M231_01050</name>
</gene>